<dbReference type="GeneID" id="115482321"/>
<evidence type="ECO:0000256" key="7">
    <source>
        <dbReference type="SAM" id="Phobius"/>
    </source>
</evidence>
<keyword evidence="4 7" id="KW-0812">Transmembrane</keyword>
<dbReference type="PANTHER" id="PTHR15756">
    <property type="entry name" value="LR8/HCA112"/>
    <property type="match status" value="1"/>
</dbReference>
<dbReference type="InterPro" id="IPR007237">
    <property type="entry name" value="CD20-like"/>
</dbReference>
<evidence type="ECO:0000256" key="5">
    <source>
        <dbReference type="ARBA" id="ARBA00022989"/>
    </source>
</evidence>
<dbReference type="Pfam" id="PF04103">
    <property type="entry name" value="CD20"/>
    <property type="match status" value="1"/>
</dbReference>
<evidence type="ECO:0000256" key="1">
    <source>
        <dbReference type="ARBA" id="ARBA00004141"/>
    </source>
</evidence>
<sequence length="211" mass="23093">MPSVVIQTERMEPAQEGAEKVAVTVNVNICPSFSGLGNCITWLCTKMKPVGKIFRGEQTTCGAVQMVLGVLCIACGGSFATASDSNYYRNSHLVRRDFAFWTGGVFLVSGVVSIINEKFPTRCWILLALLMNLDYLKTLFMSVTVLLLTTMIAELCITVYSGGYCLKSLCCKNSPEQDDKIAVESKNDSKEEPQDVMEICALTHMDTEASA</sequence>
<evidence type="ECO:0000256" key="6">
    <source>
        <dbReference type="ARBA" id="ARBA00023136"/>
    </source>
</evidence>
<evidence type="ECO:0000256" key="3">
    <source>
        <dbReference type="ARBA" id="ARBA00022553"/>
    </source>
</evidence>
<evidence type="ECO:0000256" key="4">
    <source>
        <dbReference type="ARBA" id="ARBA00022692"/>
    </source>
</evidence>
<evidence type="ECO:0000313" key="9">
    <source>
        <dbReference type="RefSeq" id="XP_030077909.1"/>
    </source>
</evidence>
<organism evidence="8 9">
    <name type="scientific">Microcaecilia unicolor</name>
    <dbReference type="NCBI Taxonomy" id="1415580"/>
    <lineage>
        <taxon>Eukaryota</taxon>
        <taxon>Metazoa</taxon>
        <taxon>Chordata</taxon>
        <taxon>Craniata</taxon>
        <taxon>Vertebrata</taxon>
        <taxon>Euteleostomi</taxon>
        <taxon>Amphibia</taxon>
        <taxon>Gymnophiona</taxon>
        <taxon>Siphonopidae</taxon>
        <taxon>Microcaecilia</taxon>
    </lineage>
</organism>
<dbReference type="PANTHER" id="PTHR15756:SF6">
    <property type="entry name" value="TRANSMEMBRANE PROTEIN 176A"/>
    <property type="match status" value="1"/>
</dbReference>
<comment type="similarity">
    <text evidence="2">Belongs to the TMEM176 family.</text>
</comment>
<reference evidence="9" key="1">
    <citation type="submission" date="2025-08" db="UniProtKB">
        <authorList>
            <consortium name="RefSeq"/>
        </authorList>
    </citation>
    <scope>IDENTIFICATION</scope>
</reference>
<accession>A0A6P7ZVT5</accession>
<evidence type="ECO:0000256" key="2">
    <source>
        <dbReference type="ARBA" id="ARBA00006022"/>
    </source>
</evidence>
<gene>
    <name evidence="9" type="primary">LOC115482321</name>
</gene>
<dbReference type="RefSeq" id="XP_030077909.1">
    <property type="nucleotide sequence ID" value="XM_030222049.1"/>
</dbReference>
<dbReference type="GO" id="GO:0016020">
    <property type="term" value="C:membrane"/>
    <property type="evidence" value="ECO:0007669"/>
    <property type="project" value="UniProtKB-SubCell"/>
</dbReference>
<evidence type="ECO:0000313" key="8">
    <source>
        <dbReference type="Proteomes" id="UP000515156"/>
    </source>
</evidence>
<feature type="transmembrane region" description="Helical" evidence="7">
    <location>
        <begin position="98"/>
        <end position="115"/>
    </location>
</feature>
<dbReference type="AlphaFoldDB" id="A0A6P7ZVT5"/>
<comment type="subcellular location">
    <subcellularLocation>
        <location evidence="1">Membrane</location>
        <topology evidence="1">Multi-pass membrane protein</topology>
    </subcellularLocation>
</comment>
<dbReference type="Proteomes" id="UP000515156">
    <property type="component" value="Chromosome 1"/>
</dbReference>
<feature type="transmembrane region" description="Helical" evidence="7">
    <location>
        <begin position="135"/>
        <end position="160"/>
    </location>
</feature>
<proteinExistence type="inferred from homology"/>
<keyword evidence="8" id="KW-1185">Reference proteome</keyword>
<dbReference type="InterPro" id="IPR009281">
    <property type="entry name" value="TMEM176A/TMEM176B"/>
</dbReference>
<protein>
    <submittedName>
        <fullName evidence="9">Uncharacterized protein LOC115482321 isoform X2</fullName>
    </submittedName>
</protein>
<keyword evidence="5 7" id="KW-1133">Transmembrane helix</keyword>
<keyword evidence="6 7" id="KW-0472">Membrane</keyword>
<name>A0A6P7ZVT5_9AMPH</name>
<keyword evidence="3" id="KW-0597">Phosphoprotein</keyword>